<dbReference type="Proteomes" id="UP000663848">
    <property type="component" value="Unassembled WGS sequence"/>
</dbReference>
<comment type="caution">
    <text evidence="2">The sequence shown here is derived from an EMBL/GenBank/DDBJ whole genome shotgun (WGS) entry which is preliminary data.</text>
</comment>
<organism evidence="2 3">
    <name type="scientific">Rotaria socialis</name>
    <dbReference type="NCBI Taxonomy" id="392032"/>
    <lineage>
        <taxon>Eukaryota</taxon>
        <taxon>Metazoa</taxon>
        <taxon>Spiralia</taxon>
        <taxon>Gnathifera</taxon>
        <taxon>Rotifera</taxon>
        <taxon>Eurotatoria</taxon>
        <taxon>Bdelloidea</taxon>
        <taxon>Philodinida</taxon>
        <taxon>Philodinidae</taxon>
        <taxon>Rotaria</taxon>
    </lineage>
</organism>
<name>A0A822G1L4_9BILA</name>
<dbReference type="AlphaFoldDB" id="A0A822G1L4"/>
<dbReference type="EMBL" id="CAJOBR010067761">
    <property type="protein sequence ID" value="CAF5089603.1"/>
    <property type="molecule type" value="Genomic_DNA"/>
</dbReference>
<feature type="non-terminal residue" evidence="2">
    <location>
        <position position="45"/>
    </location>
</feature>
<proteinExistence type="predicted"/>
<gene>
    <name evidence="1" type="ORF">QYT958_LOCUS44280</name>
    <name evidence="2" type="ORF">QYT958_LOCUS47670</name>
</gene>
<accession>A0A822G1L4</accession>
<sequence length="45" mass="5063">MFPEHALGAFNQLDGHAFQGRLLHILPGKTQQQKEQDSLESTKSQ</sequence>
<protein>
    <submittedName>
        <fullName evidence="2">Uncharacterized protein</fullName>
    </submittedName>
</protein>
<evidence type="ECO:0000313" key="2">
    <source>
        <dbReference type="EMBL" id="CAF5140802.1"/>
    </source>
</evidence>
<evidence type="ECO:0000313" key="1">
    <source>
        <dbReference type="EMBL" id="CAF5089603.1"/>
    </source>
</evidence>
<evidence type="ECO:0000313" key="3">
    <source>
        <dbReference type="Proteomes" id="UP000663848"/>
    </source>
</evidence>
<reference evidence="2" key="1">
    <citation type="submission" date="2021-02" db="EMBL/GenBank/DDBJ databases">
        <authorList>
            <person name="Nowell W R."/>
        </authorList>
    </citation>
    <scope>NUCLEOTIDE SEQUENCE</scope>
</reference>
<dbReference type="EMBL" id="CAJOBR010091031">
    <property type="protein sequence ID" value="CAF5140802.1"/>
    <property type="molecule type" value="Genomic_DNA"/>
</dbReference>